<evidence type="ECO:0000259" key="9">
    <source>
        <dbReference type="PROSITE" id="PS51986"/>
    </source>
</evidence>
<dbReference type="PROSITE" id="PS51986">
    <property type="entry name" value="GS_BETA_GRASP"/>
    <property type="match status" value="1"/>
</dbReference>
<dbReference type="AlphaFoldDB" id="A0A6C0KD63"/>
<dbReference type="PANTHER" id="PTHR20852">
    <property type="entry name" value="GLUTAMINE SYNTHETASE"/>
    <property type="match status" value="1"/>
</dbReference>
<evidence type="ECO:0000256" key="5">
    <source>
        <dbReference type="ARBA" id="ARBA00022598"/>
    </source>
</evidence>
<organism evidence="11">
    <name type="scientific">viral metagenome</name>
    <dbReference type="NCBI Taxonomy" id="1070528"/>
    <lineage>
        <taxon>unclassified sequences</taxon>
        <taxon>metagenomes</taxon>
        <taxon>organismal metagenomes</taxon>
    </lineage>
</organism>
<keyword evidence="5" id="KW-0436">Ligase</keyword>
<evidence type="ECO:0000259" key="10">
    <source>
        <dbReference type="PROSITE" id="PS51987"/>
    </source>
</evidence>
<dbReference type="EC" id="6.3.1.2" evidence="3"/>
<dbReference type="SUPFAM" id="SSF54368">
    <property type="entry name" value="Glutamine synthetase, N-terminal domain"/>
    <property type="match status" value="1"/>
</dbReference>
<reference evidence="11" key="1">
    <citation type="journal article" date="2020" name="Nature">
        <title>Giant virus diversity and host interactions through global metagenomics.</title>
        <authorList>
            <person name="Schulz F."/>
            <person name="Roux S."/>
            <person name="Paez-Espino D."/>
            <person name="Jungbluth S."/>
            <person name="Walsh D.A."/>
            <person name="Denef V.J."/>
            <person name="McMahon K.D."/>
            <person name="Konstantinidis K.T."/>
            <person name="Eloe-Fadrosh E.A."/>
            <person name="Kyrpides N.C."/>
            <person name="Woyke T."/>
        </authorList>
    </citation>
    <scope>NUCLEOTIDE SEQUENCE</scope>
    <source>
        <strain evidence="11">GVMAG-S-1102244-55</strain>
    </source>
</reference>
<dbReference type="GO" id="GO:0004356">
    <property type="term" value="F:glutamine synthetase activity"/>
    <property type="evidence" value="ECO:0007669"/>
    <property type="project" value="UniProtKB-EC"/>
</dbReference>
<keyword evidence="7" id="KW-0067">ATP-binding</keyword>
<evidence type="ECO:0000256" key="3">
    <source>
        <dbReference type="ARBA" id="ARBA00012937"/>
    </source>
</evidence>
<comment type="subcellular location">
    <subcellularLocation>
        <location evidence="1">Cytoplasm</location>
    </subcellularLocation>
</comment>
<dbReference type="InterPro" id="IPR050292">
    <property type="entry name" value="Glutamine_Synthetase"/>
</dbReference>
<dbReference type="InterPro" id="IPR014746">
    <property type="entry name" value="Gln_synth/guanido_kin_cat_dom"/>
</dbReference>
<dbReference type="PANTHER" id="PTHR20852:SF57">
    <property type="entry name" value="GLUTAMINE SYNTHETASE 2 CYTOPLASMIC"/>
    <property type="match status" value="1"/>
</dbReference>
<dbReference type="InterPro" id="IPR036651">
    <property type="entry name" value="Gln_synt_N_sf"/>
</dbReference>
<evidence type="ECO:0000256" key="4">
    <source>
        <dbReference type="ARBA" id="ARBA00022490"/>
    </source>
</evidence>
<protein>
    <recommendedName>
        <fullName evidence="3">glutamine synthetase</fullName>
        <ecNumber evidence="3">6.3.1.2</ecNumber>
    </recommendedName>
</protein>
<keyword evidence="6" id="KW-0547">Nucleotide-binding</keyword>
<dbReference type="SMART" id="SM01230">
    <property type="entry name" value="Gln-synt_C"/>
    <property type="match status" value="1"/>
</dbReference>
<dbReference type="PROSITE" id="PS00181">
    <property type="entry name" value="GLNA_ATP"/>
    <property type="match status" value="1"/>
</dbReference>
<evidence type="ECO:0000256" key="2">
    <source>
        <dbReference type="ARBA" id="ARBA00009897"/>
    </source>
</evidence>
<evidence type="ECO:0000256" key="6">
    <source>
        <dbReference type="ARBA" id="ARBA00022741"/>
    </source>
</evidence>
<dbReference type="InterPro" id="IPR027303">
    <property type="entry name" value="Gln_synth_gly_rich_site"/>
</dbReference>
<sequence>MVVVAEYIWLDAKKRLRSKTKVIHNINYEIWGEIVKLSPQELAEKFPEWNYDGSSTGQAEGLNSELLLKPVAVYDNPFRAGTNNVLVLCGTHDKDGNPLETNSRVSAKALFDKNLEEEPWFGIEQEYFAIGHTMKPGGSEKQGRYYCSVGKGNTMNRKIAEQHLDVCLRAGLRISGINAEVAPCQWEYQIGPCMGIDSGDQLWISRYLLERIGEMNDVTILYHPKPYPNLNGSGCHTNYSTKSMREEGGLEKIYEAIGKLSEKHMEHMAVYGEKNEERMSGEHETSKYGEFSFDKERSVDRGASVRVGYETIKNGKGYFEDRRPASTMDPYLVTSKVFETTVLN</sequence>
<dbReference type="Gene3D" id="3.10.20.70">
    <property type="entry name" value="Glutamine synthetase, N-terminal domain"/>
    <property type="match status" value="1"/>
</dbReference>
<dbReference type="GO" id="GO:0005737">
    <property type="term" value="C:cytoplasm"/>
    <property type="evidence" value="ECO:0007669"/>
    <property type="project" value="UniProtKB-SubCell"/>
</dbReference>
<dbReference type="InterPro" id="IPR027302">
    <property type="entry name" value="Gln_synth_N_conserv_site"/>
</dbReference>
<dbReference type="InterPro" id="IPR008147">
    <property type="entry name" value="Gln_synt_N"/>
</dbReference>
<evidence type="ECO:0000256" key="8">
    <source>
        <dbReference type="ARBA" id="ARBA00049436"/>
    </source>
</evidence>
<dbReference type="GO" id="GO:0006542">
    <property type="term" value="P:glutamine biosynthetic process"/>
    <property type="evidence" value="ECO:0007669"/>
    <property type="project" value="InterPro"/>
</dbReference>
<comment type="similarity">
    <text evidence="2">Belongs to the glutamine synthetase family.</text>
</comment>
<dbReference type="FunFam" id="3.30.590.10:FF:000011">
    <property type="entry name" value="Glutamine synthetase"/>
    <property type="match status" value="1"/>
</dbReference>
<evidence type="ECO:0000313" key="11">
    <source>
        <dbReference type="EMBL" id="QHU15121.1"/>
    </source>
</evidence>
<dbReference type="PROSITE" id="PS51987">
    <property type="entry name" value="GS_CATALYTIC"/>
    <property type="match status" value="1"/>
</dbReference>
<feature type="domain" description="GS beta-grasp" evidence="9">
    <location>
        <begin position="3"/>
        <end position="96"/>
    </location>
</feature>
<comment type="catalytic activity">
    <reaction evidence="8">
        <text>L-glutamate + NH4(+) + ATP = L-glutamine + ADP + phosphate + H(+)</text>
        <dbReference type="Rhea" id="RHEA:16169"/>
        <dbReference type="ChEBI" id="CHEBI:15378"/>
        <dbReference type="ChEBI" id="CHEBI:28938"/>
        <dbReference type="ChEBI" id="CHEBI:29985"/>
        <dbReference type="ChEBI" id="CHEBI:30616"/>
        <dbReference type="ChEBI" id="CHEBI:43474"/>
        <dbReference type="ChEBI" id="CHEBI:58359"/>
        <dbReference type="ChEBI" id="CHEBI:456216"/>
        <dbReference type="EC" id="6.3.1.2"/>
    </reaction>
</comment>
<dbReference type="Gene3D" id="3.30.590.10">
    <property type="entry name" value="Glutamine synthetase/guanido kinase, catalytic domain"/>
    <property type="match status" value="1"/>
</dbReference>
<dbReference type="PROSITE" id="PS00180">
    <property type="entry name" value="GLNA_1"/>
    <property type="match status" value="1"/>
</dbReference>
<accession>A0A6C0KD63</accession>
<dbReference type="EMBL" id="MN740850">
    <property type="protein sequence ID" value="QHU15121.1"/>
    <property type="molecule type" value="Genomic_DNA"/>
</dbReference>
<name>A0A6C0KD63_9ZZZZ</name>
<evidence type="ECO:0000256" key="7">
    <source>
        <dbReference type="ARBA" id="ARBA00022840"/>
    </source>
</evidence>
<keyword evidence="4" id="KW-0963">Cytoplasm</keyword>
<dbReference type="SUPFAM" id="SSF55931">
    <property type="entry name" value="Glutamine synthetase/guanido kinase"/>
    <property type="match status" value="1"/>
</dbReference>
<feature type="domain" description="GS catalytic" evidence="10">
    <location>
        <begin position="103"/>
        <end position="344"/>
    </location>
</feature>
<dbReference type="Pfam" id="PF00120">
    <property type="entry name" value="Gln-synt_C"/>
    <property type="match status" value="1"/>
</dbReference>
<dbReference type="GO" id="GO:0005524">
    <property type="term" value="F:ATP binding"/>
    <property type="evidence" value="ECO:0007669"/>
    <property type="project" value="UniProtKB-KW"/>
</dbReference>
<evidence type="ECO:0000256" key="1">
    <source>
        <dbReference type="ARBA" id="ARBA00004496"/>
    </source>
</evidence>
<proteinExistence type="inferred from homology"/>
<dbReference type="InterPro" id="IPR008146">
    <property type="entry name" value="Gln_synth_cat_dom"/>
</dbReference>